<proteinExistence type="predicted"/>
<sequence length="375" mass="41560">MTMQIRPPPPEETSVPGMKTDVLEDTKQEVVLDKGNILLLGPTGSGKTLLAKTLAKCLDVPFAMCDCTTLTRAGYVGEDVESVIYKLLEVADFKIDKCQQGIVFLDEIDKIRSYPSMGIPVQKDVGGEGVQQSLLKMMEGTVVTLSDKNLRKARGETFTVDTANILFICSGAFTDLEKIVRKRKDKKTLGFGDNSRYDDELESIGSSGHLTDGELEDLKRDKLLADIQAEDLIKYGMIPEFVGRLPNIVALHSLTEDMMVKILTEPKNALVAQYKLQFGMDSCQIEFTDEALKAIAKQAMARRTGARGLKALMVNKYTYFKVISFLHVCTLHEIGKKWSYYCELALTNTVSVGVLPATFYGNLLKKFLNAVNTLV</sequence>
<gene>
    <name evidence="5" type="ORF">FSP39_017167</name>
</gene>
<evidence type="ECO:0008006" key="7">
    <source>
        <dbReference type="Google" id="ProtNLM"/>
    </source>
</evidence>
<keyword evidence="2" id="KW-0067">ATP-binding</keyword>
<evidence type="ECO:0000256" key="1">
    <source>
        <dbReference type="ARBA" id="ARBA00022741"/>
    </source>
</evidence>
<dbReference type="Proteomes" id="UP001186944">
    <property type="component" value="Unassembled WGS sequence"/>
</dbReference>
<dbReference type="GO" id="GO:0016887">
    <property type="term" value="F:ATP hydrolysis activity"/>
    <property type="evidence" value="ECO:0007669"/>
    <property type="project" value="InterPro"/>
</dbReference>
<accession>A0AA89C7M7</accession>
<dbReference type="PANTHER" id="PTHR48102:SF7">
    <property type="entry name" value="ATP-DEPENDENT CLP PROTEASE ATP-BINDING SUBUNIT CLPX-LIKE, MITOCHONDRIAL"/>
    <property type="match status" value="1"/>
</dbReference>
<dbReference type="GO" id="GO:0005759">
    <property type="term" value="C:mitochondrial matrix"/>
    <property type="evidence" value="ECO:0007669"/>
    <property type="project" value="TreeGrafter"/>
</dbReference>
<dbReference type="InterPro" id="IPR003593">
    <property type="entry name" value="AAA+_ATPase"/>
</dbReference>
<dbReference type="InterPro" id="IPR003959">
    <property type="entry name" value="ATPase_AAA_core"/>
</dbReference>
<keyword evidence="1" id="KW-0547">Nucleotide-binding</keyword>
<feature type="domain" description="AAA+ ATPase" evidence="3">
    <location>
        <begin position="33"/>
        <end position="185"/>
    </location>
</feature>
<dbReference type="InterPro" id="IPR050052">
    <property type="entry name" value="ATP-dep_Clp_protease_ClpX"/>
</dbReference>
<comment type="caution">
    <text evidence="5">The sequence shown here is derived from an EMBL/GenBank/DDBJ whole genome shotgun (WGS) entry which is preliminary data.</text>
</comment>
<keyword evidence="6" id="KW-1185">Reference proteome</keyword>
<dbReference type="Gene3D" id="3.40.50.300">
    <property type="entry name" value="P-loop containing nucleotide triphosphate hydrolases"/>
    <property type="match status" value="1"/>
</dbReference>
<dbReference type="Pfam" id="PF07724">
    <property type="entry name" value="AAA_2"/>
    <property type="match status" value="1"/>
</dbReference>
<dbReference type="GO" id="GO:0051603">
    <property type="term" value="P:proteolysis involved in protein catabolic process"/>
    <property type="evidence" value="ECO:0007669"/>
    <property type="project" value="TreeGrafter"/>
</dbReference>
<dbReference type="EMBL" id="VSWD01000007">
    <property type="protein sequence ID" value="KAK3098205.1"/>
    <property type="molecule type" value="Genomic_DNA"/>
</dbReference>
<dbReference type="SMART" id="SM01086">
    <property type="entry name" value="ClpB_D2-small"/>
    <property type="match status" value="1"/>
</dbReference>
<name>A0AA89C7M7_PINIB</name>
<feature type="domain" description="Clp ATPase C-terminal" evidence="4">
    <location>
        <begin position="254"/>
        <end position="342"/>
    </location>
</feature>
<dbReference type="InterPro" id="IPR019489">
    <property type="entry name" value="Clp_ATPase_C"/>
</dbReference>
<dbReference type="Gene3D" id="1.10.8.60">
    <property type="match status" value="1"/>
</dbReference>
<dbReference type="PANTHER" id="PTHR48102">
    <property type="entry name" value="ATP-DEPENDENT CLP PROTEASE ATP-BINDING SUBUNIT CLPX-LIKE, MITOCHONDRIAL-RELATED"/>
    <property type="match status" value="1"/>
</dbReference>
<dbReference type="NCBIfam" id="NF003745">
    <property type="entry name" value="PRK05342.1"/>
    <property type="match status" value="1"/>
</dbReference>
<dbReference type="SMART" id="SM00382">
    <property type="entry name" value="AAA"/>
    <property type="match status" value="1"/>
</dbReference>
<dbReference type="InterPro" id="IPR027417">
    <property type="entry name" value="P-loop_NTPase"/>
</dbReference>
<dbReference type="AlphaFoldDB" id="A0AA89C7M7"/>
<evidence type="ECO:0000256" key="2">
    <source>
        <dbReference type="ARBA" id="ARBA00022840"/>
    </source>
</evidence>
<evidence type="ECO:0000313" key="6">
    <source>
        <dbReference type="Proteomes" id="UP001186944"/>
    </source>
</evidence>
<evidence type="ECO:0000313" key="5">
    <source>
        <dbReference type="EMBL" id="KAK3098205.1"/>
    </source>
</evidence>
<evidence type="ECO:0000259" key="3">
    <source>
        <dbReference type="SMART" id="SM00382"/>
    </source>
</evidence>
<protein>
    <recommendedName>
        <fullName evidence="7">AAA+ ATPase domain-containing protein</fullName>
    </recommendedName>
</protein>
<reference evidence="5" key="1">
    <citation type="submission" date="2019-08" db="EMBL/GenBank/DDBJ databases">
        <title>The improved chromosome-level genome for the pearl oyster Pinctada fucata martensii using PacBio sequencing and Hi-C.</title>
        <authorList>
            <person name="Zheng Z."/>
        </authorList>
    </citation>
    <scope>NUCLEOTIDE SEQUENCE</scope>
    <source>
        <strain evidence="5">ZZ-2019</strain>
        <tissue evidence="5">Adductor muscle</tissue>
    </source>
</reference>
<dbReference type="SUPFAM" id="SSF52540">
    <property type="entry name" value="P-loop containing nucleoside triphosphate hydrolases"/>
    <property type="match status" value="1"/>
</dbReference>
<dbReference type="Pfam" id="PF10431">
    <property type="entry name" value="ClpB_D2-small"/>
    <property type="match status" value="1"/>
</dbReference>
<dbReference type="GO" id="GO:0005524">
    <property type="term" value="F:ATP binding"/>
    <property type="evidence" value="ECO:0007669"/>
    <property type="project" value="UniProtKB-KW"/>
</dbReference>
<evidence type="ECO:0000259" key="4">
    <source>
        <dbReference type="SMART" id="SM01086"/>
    </source>
</evidence>
<organism evidence="5 6">
    <name type="scientific">Pinctada imbricata</name>
    <name type="common">Atlantic pearl-oyster</name>
    <name type="synonym">Pinctada martensii</name>
    <dbReference type="NCBI Taxonomy" id="66713"/>
    <lineage>
        <taxon>Eukaryota</taxon>
        <taxon>Metazoa</taxon>
        <taxon>Spiralia</taxon>
        <taxon>Lophotrochozoa</taxon>
        <taxon>Mollusca</taxon>
        <taxon>Bivalvia</taxon>
        <taxon>Autobranchia</taxon>
        <taxon>Pteriomorphia</taxon>
        <taxon>Pterioida</taxon>
        <taxon>Pterioidea</taxon>
        <taxon>Pteriidae</taxon>
        <taxon>Pinctada</taxon>
    </lineage>
</organism>